<organism evidence="1 2">
    <name type="scientific">Mycobacterium bourgelatii</name>
    <dbReference type="NCBI Taxonomy" id="1273442"/>
    <lineage>
        <taxon>Bacteria</taxon>
        <taxon>Bacillati</taxon>
        <taxon>Actinomycetota</taxon>
        <taxon>Actinomycetes</taxon>
        <taxon>Mycobacteriales</taxon>
        <taxon>Mycobacteriaceae</taxon>
        <taxon>Mycobacterium</taxon>
    </lineage>
</organism>
<name>A0A7I9YQ06_MYCBU</name>
<evidence type="ECO:0000313" key="1">
    <source>
        <dbReference type="EMBL" id="GFG90553.1"/>
    </source>
</evidence>
<keyword evidence="1" id="KW-0808">Transferase</keyword>
<dbReference type="AlphaFoldDB" id="A0A7I9YQ06"/>
<accession>A0A7I9YQ06</accession>
<dbReference type="InterPro" id="IPR052736">
    <property type="entry name" value="Stf3_sulfotransferase"/>
</dbReference>
<keyword evidence="2" id="KW-1185">Reference proteome</keyword>
<comment type="caution">
    <text evidence="1">The sequence shown here is derived from an EMBL/GenBank/DDBJ whole genome shotgun (WGS) entry which is preliminary data.</text>
</comment>
<protein>
    <submittedName>
        <fullName evidence="1">Sulfotransferase</fullName>
    </submittedName>
</protein>
<reference evidence="1 2" key="1">
    <citation type="journal article" date="2019" name="Emerg. Microbes Infect.">
        <title>Comprehensive subspecies identification of 175 nontuberculous mycobacteria species based on 7547 genomic profiles.</title>
        <authorList>
            <person name="Matsumoto Y."/>
            <person name="Kinjo T."/>
            <person name="Motooka D."/>
            <person name="Nabeya D."/>
            <person name="Jung N."/>
            <person name="Uechi K."/>
            <person name="Horii T."/>
            <person name="Iida T."/>
            <person name="Fujita J."/>
            <person name="Nakamura S."/>
        </authorList>
    </citation>
    <scope>NUCLEOTIDE SEQUENCE [LARGE SCALE GENOMIC DNA]</scope>
    <source>
        <strain evidence="1 2">JCM 30725</strain>
    </source>
</reference>
<proteinExistence type="predicted"/>
<dbReference type="RefSeq" id="WP_163712378.1">
    <property type="nucleotide sequence ID" value="NZ_BLKZ01000001.1"/>
</dbReference>
<dbReference type="PANTHER" id="PTHR36451:SF1">
    <property type="entry name" value="OMEGA-HYDROXY-BETA-DIHYDROMENAQUINONE-9 SULFOTRANSFERASE STF3"/>
    <property type="match status" value="1"/>
</dbReference>
<dbReference type="Proteomes" id="UP000465360">
    <property type="component" value="Unassembled WGS sequence"/>
</dbReference>
<dbReference type="PANTHER" id="PTHR36451">
    <property type="entry name" value="PAPS-DEPENDENT SULFOTRANSFERASE STF3"/>
    <property type="match status" value="1"/>
</dbReference>
<dbReference type="SUPFAM" id="SSF52540">
    <property type="entry name" value="P-loop containing nucleoside triphosphate hydrolases"/>
    <property type="match status" value="1"/>
</dbReference>
<gene>
    <name evidence="1" type="ORF">MBOU_25950</name>
</gene>
<dbReference type="EMBL" id="BLKZ01000001">
    <property type="protein sequence ID" value="GFG90553.1"/>
    <property type="molecule type" value="Genomic_DNA"/>
</dbReference>
<dbReference type="Gene3D" id="3.40.50.300">
    <property type="entry name" value="P-loop containing nucleotide triphosphate hydrolases"/>
    <property type="match status" value="1"/>
</dbReference>
<dbReference type="Pfam" id="PF13469">
    <property type="entry name" value="Sulfotransfer_3"/>
    <property type="match status" value="1"/>
</dbReference>
<dbReference type="GO" id="GO:0016740">
    <property type="term" value="F:transferase activity"/>
    <property type="evidence" value="ECO:0007669"/>
    <property type="project" value="UniProtKB-KW"/>
</dbReference>
<dbReference type="InterPro" id="IPR027417">
    <property type="entry name" value="P-loop_NTPase"/>
</dbReference>
<evidence type="ECO:0000313" key="2">
    <source>
        <dbReference type="Proteomes" id="UP000465360"/>
    </source>
</evidence>
<sequence>MAHWNPVPRTPAAERLYAAAEADRTNNPGRYRLGIEAVDNVVDRATAGRGPGELGASTEWRDALEHYLESAAQDGRLNALGARMVQDTAAAKLRARAAIDRYLSENPAVADRPLGAPIVIVGAWRTGTTFLFRLLAGDPQLRAPLPAELTAPWRIAKLDPDAREKLIDASAAAHDMLHLLNPSMPAVHNSGARLAEECVLAMGTGLRNWAFASTTRLDGYASWLATQDFADEYRRHRRTLQILDESDGRRWLLKAPAHTAELPHLAATYPGACIVHLHRDIVETVASGASLFATYRSTYSDQVDAHDVGRFQTDQTELWLRRALDFRASPAARTVTIVDLRYSDLVADPEAVARRIYAAADLEPPDLPALITQYDTSQPRHAHGAHRYHVGEFGIDADALRERMSFYTAFLASIVED</sequence>